<accession>A0A899FZU8</accession>
<name>A0A899FZU8_9ASCO</name>
<dbReference type="OrthoDB" id="5348131at2759"/>
<keyword evidence="1" id="KW-0812">Transmembrane</keyword>
<dbReference type="EMBL" id="CP054534">
    <property type="protein sequence ID" value="QSL64638.1"/>
    <property type="molecule type" value="Genomic_DNA"/>
</dbReference>
<keyword evidence="3" id="KW-1185">Reference proteome</keyword>
<reference evidence="2" key="1">
    <citation type="submission" date="2020-06" db="EMBL/GenBank/DDBJ databases">
        <title>Genomes of multiple members of Pneumocystis genus reveal paths to human pathogen Pneumocystis jirovecii.</title>
        <authorList>
            <person name="Cisse O.H."/>
            <person name="Ma L."/>
            <person name="Dekker J."/>
            <person name="Khil P."/>
            <person name="Jo J."/>
            <person name="Brenchley J."/>
            <person name="Blair R."/>
            <person name="Pahar B."/>
            <person name="Chabe M."/>
            <person name="Van Rompay K.A."/>
            <person name="Keesler R."/>
            <person name="Sukura A."/>
            <person name="Hirsch V."/>
            <person name="Kutty G."/>
            <person name="Liu Y."/>
            <person name="Peng L."/>
            <person name="Chen J."/>
            <person name="Song J."/>
            <person name="Weissenbacher-Lang C."/>
            <person name="Xu J."/>
            <person name="Upham N.S."/>
            <person name="Stajich J.E."/>
            <person name="Cuomo C.A."/>
            <person name="Cushion M.T."/>
            <person name="Kovacs J.A."/>
        </authorList>
    </citation>
    <scope>NUCLEOTIDE SEQUENCE</scope>
    <source>
        <strain evidence="2">2A</strain>
    </source>
</reference>
<dbReference type="Proteomes" id="UP000663699">
    <property type="component" value="Chromosome 3"/>
</dbReference>
<keyword evidence="1" id="KW-1133">Transmembrane helix</keyword>
<feature type="transmembrane region" description="Helical" evidence="1">
    <location>
        <begin position="16"/>
        <end position="36"/>
    </location>
</feature>
<dbReference type="AlphaFoldDB" id="A0A899FZU8"/>
<proteinExistence type="predicted"/>
<sequence length="94" mass="10815">MRRFNLGFADIVHRSLVVFLSGLTVYGTLNIGYLLYKRKKKLKTIEDQIRQGLLPPTPVKKSTSHDKQVSDTSTEKVLILEVFLRKVRNTKTLI</sequence>
<gene>
    <name evidence="2" type="ORF">MERGE_001940</name>
</gene>
<protein>
    <submittedName>
        <fullName evidence="2">Uncharacterized protein</fullName>
    </submittedName>
</protein>
<evidence type="ECO:0000313" key="2">
    <source>
        <dbReference type="EMBL" id="QSL64638.1"/>
    </source>
</evidence>
<keyword evidence="1" id="KW-0472">Membrane</keyword>
<organism evidence="2 3">
    <name type="scientific">Pneumocystis wakefieldiae</name>
    <dbReference type="NCBI Taxonomy" id="38082"/>
    <lineage>
        <taxon>Eukaryota</taxon>
        <taxon>Fungi</taxon>
        <taxon>Dikarya</taxon>
        <taxon>Ascomycota</taxon>
        <taxon>Taphrinomycotina</taxon>
        <taxon>Pneumocystomycetes</taxon>
        <taxon>Pneumocystaceae</taxon>
        <taxon>Pneumocystis</taxon>
    </lineage>
</organism>
<evidence type="ECO:0000313" key="3">
    <source>
        <dbReference type="Proteomes" id="UP000663699"/>
    </source>
</evidence>
<evidence type="ECO:0000256" key="1">
    <source>
        <dbReference type="SAM" id="Phobius"/>
    </source>
</evidence>